<keyword evidence="3" id="KW-1185">Reference proteome</keyword>
<dbReference type="PANTHER" id="PTHR37692">
    <property type="entry name" value="HYPOTHETICAL MEMBRANE SPANNING PROTEIN"/>
    <property type="match status" value="1"/>
</dbReference>
<dbReference type="EMBL" id="CP035492">
    <property type="protein sequence ID" value="QAY68051.1"/>
    <property type="molecule type" value="Genomic_DNA"/>
</dbReference>
<sequence>MSIYEIMPTISTAFIVISGILVAIGWRLAMKRQFATHERVMVGGAVTALLFFIVYISRTALVGNTSWGGPDWLKPYYMVFLLFHIVLATVAAVFGITTLLLAYNKRFAKHRRWGRITASIWLPTAFTGVVVYVLLYLMYPGGHTAPVYRAIFG</sequence>
<feature type="transmembrane region" description="Helical" evidence="1">
    <location>
        <begin position="116"/>
        <end position="139"/>
    </location>
</feature>
<accession>A0A4V0YFK7</accession>
<protein>
    <submittedName>
        <fullName evidence="2">DUF420 domain-containing protein</fullName>
    </submittedName>
</protein>
<dbReference type="Pfam" id="PF04238">
    <property type="entry name" value="DUF420"/>
    <property type="match status" value="1"/>
</dbReference>
<proteinExistence type="predicted"/>
<evidence type="ECO:0000313" key="2">
    <source>
        <dbReference type="EMBL" id="QAY68051.1"/>
    </source>
</evidence>
<keyword evidence="1" id="KW-0812">Transmembrane</keyword>
<name>A0A4V0YFK7_9BACL</name>
<dbReference type="OrthoDB" id="2375575at2"/>
<dbReference type="Proteomes" id="UP000293568">
    <property type="component" value="Chromosome"/>
</dbReference>
<dbReference type="PANTHER" id="PTHR37692:SF1">
    <property type="entry name" value="DUF420 DOMAIN-CONTAINING PROTEIN"/>
    <property type="match status" value="1"/>
</dbReference>
<reference evidence="2 3" key="1">
    <citation type="submission" date="2019-01" db="EMBL/GenBank/DDBJ databases">
        <title>Genome sequencing of strain FW100M-2.</title>
        <authorList>
            <person name="Heo J."/>
            <person name="Kim S.-J."/>
            <person name="Kim J.-S."/>
            <person name="Hong S.-B."/>
            <person name="Kwon S.-W."/>
        </authorList>
    </citation>
    <scope>NUCLEOTIDE SEQUENCE [LARGE SCALE GENOMIC DNA]</scope>
    <source>
        <strain evidence="2 3">FW100M-2</strain>
    </source>
</reference>
<gene>
    <name evidence="2" type="ORF">ET464_18445</name>
</gene>
<dbReference type="RefSeq" id="WP_129443449.1">
    <property type="nucleotide sequence ID" value="NZ_CP035492.1"/>
</dbReference>
<evidence type="ECO:0000313" key="3">
    <source>
        <dbReference type="Proteomes" id="UP000293568"/>
    </source>
</evidence>
<organism evidence="2 3">
    <name type="scientific">Paenibacillus protaetiae</name>
    <dbReference type="NCBI Taxonomy" id="2509456"/>
    <lineage>
        <taxon>Bacteria</taxon>
        <taxon>Bacillati</taxon>
        <taxon>Bacillota</taxon>
        <taxon>Bacilli</taxon>
        <taxon>Bacillales</taxon>
        <taxon>Paenibacillaceae</taxon>
        <taxon>Paenibacillus</taxon>
    </lineage>
</organism>
<evidence type="ECO:0000256" key="1">
    <source>
        <dbReference type="SAM" id="Phobius"/>
    </source>
</evidence>
<keyword evidence="1" id="KW-1133">Transmembrane helix</keyword>
<keyword evidence="1" id="KW-0472">Membrane</keyword>
<feature type="transmembrane region" description="Helical" evidence="1">
    <location>
        <begin position="6"/>
        <end position="28"/>
    </location>
</feature>
<dbReference type="InterPro" id="IPR007352">
    <property type="entry name" value="DUF420"/>
</dbReference>
<dbReference type="AlphaFoldDB" id="A0A4V0YFK7"/>
<dbReference type="KEGG" id="pprt:ET464_18445"/>
<feature type="transmembrane region" description="Helical" evidence="1">
    <location>
        <begin position="77"/>
        <end position="104"/>
    </location>
</feature>
<feature type="transmembrane region" description="Helical" evidence="1">
    <location>
        <begin position="40"/>
        <end position="57"/>
    </location>
</feature>